<protein>
    <submittedName>
        <fullName evidence="3">DUF1700 domain-containing protein</fullName>
    </submittedName>
</protein>
<feature type="transmembrane region" description="Helical" evidence="1">
    <location>
        <begin position="144"/>
        <end position="166"/>
    </location>
</feature>
<dbReference type="GeneID" id="93726193"/>
<dbReference type="KEGG" id="scv:A4G25_12565"/>
<keyword evidence="1" id="KW-1133">Transmembrane helix</keyword>
<evidence type="ECO:0000256" key="1">
    <source>
        <dbReference type="SAM" id="Phobius"/>
    </source>
</evidence>
<reference evidence="2 5" key="2">
    <citation type="submission" date="2021-01" db="EMBL/GenBank/DDBJ databases">
        <title>FDA dAtabase for Regulatory Grade micrObial Sequences (FDA-ARGOS): Supporting development and validation of Infectious Disease Dx tests.</title>
        <authorList>
            <person name="Sproer C."/>
            <person name="Gronow S."/>
            <person name="Severitt S."/>
            <person name="Schroder I."/>
            <person name="Tallon L."/>
            <person name="Sadzewicz L."/>
            <person name="Zhao X."/>
            <person name="Boylan J."/>
            <person name="Ott S."/>
            <person name="Bowen H."/>
            <person name="Vavikolanu K."/>
            <person name="Mehta A."/>
            <person name="Aluvathingal J."/>
            <person name="Nadendla S."/>
            <person name="Lowell S."/>
            <person name="Myers T."/>
            <person name="Yan Y."/>
            <person name="Sichtig H."/>
        </authorList>
    </citation>
    <scope>NUCLEOTIDE SEQUENCE [LARGE SCALE GENOMIC DNA]</scope>
    <source>
        <strain evidence="2 5">FDAARGOS_1148</strain>
    </source>
</reference>
<gene>
    <name evidence="3" type="ORF">EIG99_12785</name>
    <name evidence="2" type="ORF">I6J05_05900</name>
</gene>
<dbReference type="EMBL" id="CP068073">
    <property type="protein sequence ID" value="QQS83820.1"/>
    <property type="molecule type" value="Genomic_DNA"/>
</dbReference>
<keyword evidence="5" id="KW-1185">Reference proteome</keyword>
<name>A0A143PDX3_9STAP</name>
<accession>A0A143PDX3</accession>
<keyword evidence="1" id="KW-0472">Membrane</keyword>
<evidence type="ECO:0000313" key="2">
    <source>
        <dbReference type="EMBL" id="QQS83820.1"/>
    </source>
</evidence>
<organism evidence="3 4">
    <name type="scientific">Staphylococcus condimenti</name>
    <dbReference type="NCBI Taxonomy" id="70255"/>
    <lineage>
        <taxon>Bacteria</taxon>
        <taxon>Bacillati</taxon>
        <taxon>Bacillota</taxon>
        <taxon>Bacilli</taxon>
        <taxon>Bacillales</taxon>
        <taxon>Staphylococcaceae</taxon>
        <taxon>Staphylococcus</taxon>
    </lineage>
</organism>
<dbReference type="AlphaFoldDB" id="A0A143PDX3"/>
<reference evidence="3 4" key="1">
    <citation type="submission" date="2018-11" db="EMBL/GenBank/DDBJ databases">
        <title>Genomic profiling of Staphylococcus species from a Poultry farm system in KwaZulu-Natal, South Africa.</title>
        <authorList>
            <person name="Amoako D.G."/>
            <person name="Somboro A.M."/>
            <person name="Abia A.L.K."/>
            <person name="Bester L.A."/>
            <person name="Essack S.Y."/>
        </authorList>
    </citation>
    <scope>NUCLEOTIDE SEQUENCE [LARGE SCALE GENOMIC DNA]</scope>
    <source>
        <strain evidence="3 4">SA11</strain>
    </source>
</reference>
<sequence>MNKITFLNDLESELRWLPRKEQDRIMFKYEDIFYEGERQGRSETEILESMEPPKKIAKEIYAQHAIDNAESAPNAQNVTKAVLATIGIGLMTLIIILIPLIFVVIIMLAMLLTSLVLILAPIIMALANILDGFSHFLFSDFLFSISYTGLGIILIVLIFKLAEILYKLILKYLRWNLNIIKGSIQG</sequence>
<dbReference type="EMBL" id="RQTE01000365">
    <property type="protein sequence ID" value="RZH99999.1"/>
    <property type="molecule type" value="Genomic_DNA"/>
</dbReference>
<dbReference type="OrthoDB" id="2413613at2"/>
<proteinExistence type="predicted"/>
<keyword evidence="1" id="KW-0812">Transmembrane</keyword>
<evidence type="ECO:0000313" key="5">
    <source>
        <dbReference type="Proteomes" id="UP000595942"/>
    </source>
</evidence>
<evidence type="ECO:0000313" key="4">
    <source>
        <dbReference type="Proteomes" id="UP000293854"/>
    </source>
</evidence>
<dbReference type="Pfam" id="PF22564">
    <property type="entry name" value="HAAS"/>
    <property type="match status" value="1"/>
</dbReference>
<feature type="transmembrane region" description="Helical" evidence="1">
    <location>
        <begin position="81"/>
        <end position="108"/>
    </location>
</feature>
<dbReference type="RefSeq" id="WP_047132817.1">
    <property type="nucleotide sequence ID" value="NZ_CP015114.1"/>
</dbReference>
<dbReference type="Proteomes" id="UP000293854">
    <property type="component" value="Unassembled WGS sequence"/>
</dbReference>
<feature type="transmembrane region" description="Helical" evidence="1">
    <location>
        <begin position="115"/>
        <end position="138"/>
    </location>
</feature>
<dbReference type="Proteomes" id="UP000595942">
    <property type="component" value="Chromosome"/>
</dbReference>
<evidence type="ECO:0000313" key="3">
    <source>
        <dbReference type="EMBL" id="RZH99999.1"/>
    </source>
</evidence>